<protein>
    <submittedName>
        <fullName evidence="1">Uncharacterized protein</fullName>
    </submittedName>
</protein>
<dbReference type="EMBL" id="BQMJ01000009">
    <property type="protein sequence ID" value="GJQ09557.1"/>
    <property type="molecule type" value="Genomic_DNA"/>
</dbReference>
<evidence type="ECO:0000313" key="1">
    <source>
        <dbReference type="EMBL" id="GJQ09557.1"/>
    </source>
</evidence>
<dbReference type="OrthoDB" id="10309702at2759"/>
<proteinExistence type="predicted"/>
<dbReference type="AlphaFoldDB" id="A0A9C7PTA8"/>
<organism evidence="1 2">
    <name type="scientific">Galdieria partita</name>
    <dbReference type="NCBI Taxonomy" id="83374"/>
    <lineage>
        <taxon>Eukaryota</taxon>
        <taxon>Rhodophyta</taxon>
        <taxon>Bangiophyceae</taxon>
        <taxon>Galdieriales</taxon>
        <taxon>Galdieriaceae</taxon>
        <taxon>Galdieria</taxon>
    </lineage>
</organism>
<gene>
    <name evidence="1" type="ORF">GpartN1_g1348.t1</name>
</gene>
<evidence type="ECO:0000313" key="2">
    <source>
        <dbReference type="Proteomes" id="UP001061958"/>
    </source>
</evidence>
<reference evidence="1" key="1">
    <citation type="journal article" date="2022" name="Proc. Natl. Acad. Sci. U.S.A.">
        <title>Life cycle and functional genomics of the unicellular red alga Galdieria for elucidating algal and plant evolution and industrial use.</title>
        <authorList>
            <person name="Hirooka S."/>
            <person name="Itabashi T."/>
            <person name="Ichinose T.M."/>
            <person name="Onuma R."/>
            <person name="Fujiwara T."/>
            <person name="Yamashita S."/>
            <person name="Jong L.W."/>
            <person name="Tomita R."/>
            <person name="Iwane A.H."/>
            <person name="Miyagishima S.Y."/>
        </authorList>
    </citation>
    <scope>NUCLEOTIDE SEQUENCE</scope>
    <source>
        <strain evidence="1">NBRC 102759</strain>
    </source>
</reference>
<name>A0A9C7PTA8_9RHOD</name>
<keyword evidence="2" id="KW-1185">Reference proteome</keyword>
<sequence length="801" mass="92073">MQSVEYRDYIIKSTRVLLPGFLQTMQKEGIQLDHKHLNMAALLSLVALWTQDLSLYRQSYLIFKSFMQQFESETTNLDIYKEPHKVSNHSCPFTGYPFIICFRNLQSAENLWSQMTTEWNPKILKRKISDMAFVFCRPMQKGDHNQAMARALGTAQALSACDCIAKDQRSAWTSYVEEIWEEWRTYEDTCENAPSYNAIYFWCLLMILDLYPSKCQEEDHRLAERCQISPSFCTIPKYGDDGGPGALFFRSADAWPAIFEKVAAIFGDETFQWAAFQMFRGQRDGRHHVTRQPQMLLMLAMASNWKSKVPNALPPPTRSAILYRGRDIPSLSQGIPVVDKIVLTKNRYSQTPFAMFEIYSRGHHSHFHPGSLIWYDDGQHAMFTSLGYHNSCQHHANSLFIDAYEPQRYWQDSDSIYTKWQLCRIPTVLLKPVKNGDPKLRIIEGITYRFENPTTSPIHLQIASIGLEGESEFLLLEHFDDPRFHMRNANVIQMQSNDMFDTTLQTVLDILAHPGVSFNSTDKSSSLAPRNLVVDTQRFPYLKLWWRLESHEIVHRLNPSNFIIRTSDALYDITPVNPKFLLHFDNQAAAVLENSDGDQYTRFRFVHYGEKDVVFGRFAVLLKEGILLVIDKVGKPLGRVFKKIASINWHVLATDVLKDLASFQSETSENVHESVWAEFCGFPNVNDLNTRKIDSTSSLLFVTPKQDNQTVALVEPSFWGVKPKTIVLGRQLEVGDTCVTFVSLFYPKKISVESKKIVSQIVWNEVSTSRIRLKLHTSVQALRICVVLGFSTAPEWIVSRT</sequence>
<comment type="caution">
    <text evidence="1">The sequence shown here is derived from an EMBL/GenBank/DDBJ whole genome shotgun (WGS) entry which is preliminary data.</text>
</comment>
<dbReference type="Proteomes" id="UP001061958">
    <property type="component" value="Unassembled WGS sequence"/>
</dbReference>
<reference evidence="1" key="2">
    <citation type="submission" date="2022-01" db="EMBL/GenBank/DDBJ databases">
        <authorList>
            <person name="Hirooka S."/>
            <person name="Miyagishima S.Y."/>
        </authorList>
    </citation>
    <scope>NUCLEOTIDE SEQUENCE</scope>
    <source>
        <strain evidence="1">NBRC 102759</strain>
    </source>
</reference>
<accession>A0A9C7PTA8</accession>